<evidence type="ECO:0000313" key="3">
    <source>
        <dbReference type="Proteomes" id="UP001596514"/>
    </source>
</evidence>
<reference evidence="3" key="1">
    <citation type="journal article" date="2019" name="Int. J. Syst. Evol. Microbiol.">
        <title>The Global Catalogue of Microorganisms (GCM) 10K type strain sequencing project: providing services to taxonomists for standard genome sequencing and annotation.</title>
        <authorList>
            <consortium name="The Broad Institute Genomics Platform"/>
            <consortium name="The Broad Institute Genome Sequencing Center for Infectious Disease"/>
            <person name="Wu L."/>
            <person name="Ma J."/>
        </authorList>
    </citation>
    <scope>NUCLEOTIDE SEQUENCE [LARGE SCALE GENOMIC DNA]</scope>
    <source>
        <strain evidence="3">JCM 10083</strain>
    </source>
</reference>
<organism evidence="2 3">
    <name type="scientific">Streptosporangium amethystogenes subsp. fukuiense</name>
    <dbReference type="NCBI Taxonomy" id="698418"/>
    <lineage>
        <taxon>Bacteria</taxon>
        <taxon>Bacillati</taxon>
        <taxon>Actinomycetota</taxon>
        <taxon>Actinomycetes</taxon>
        <taxon>Streptosporangiales</taxon>
        <taxon>Streptosporangiaceae</taxon>
        <taxon>Streptosporangium</taxon>
    </lineage>
</organism>
<evidence type="ECO:0000256" key="1">
    <source>
        <dbReference type="SAM" id="Phobius"/>
    </source>
</evidence>
<sequence length="272" mass="29946">MTDGFSCLLERLPKRLGDDLAPVLTGVLVDQAPPAWRSAHVGHQPISNPVGDFCIKHTHEYGGIATSDSYDHAVDATNDLPDVHHPRAPIDVKGGAWVTVAVLLGFGMMYATSAPGWHYAWFMLFGPGWLLFGAGWLIVLGVLLVMPGRLVALRRNWPFWAVPPLIVVLVASLVYVGAPVKMRFELSRADLDHLAKAMSEGTPPGKRNWIGLYPVEYLEGSPSAFGFMIDDTGFFTSYGLAWVPNGDPYDIDGPGTYEHIDGPWYIWEISDW</sequence>
<feature type="transmembrane region" description="Helical" evidence="1">
    <location>
        <begin position="94"/>
        <end position="113"/>
    </location>
</feature>
<evidence type="ECO:0008006" key="4">
    <source>
        <dbReference type="Google" id="ProtNLM"/>
    </source>
</evidence>
<keyword evidence="1" id="KW-1133">Transmembrane helix</keyword>
<name>A0ABW2T7L1_9ACTN</name>
<proteinExistence type="predicted"/>
<keyword evidence="1" id="KW-0472">Membrane</keyword>
<evidence type="ECO:0000313" key="2">
    <source>
        <dbReference type="EMBL" id="MFC7604563.1"/>
    </source>
</evidence>
<feature type="transmembrane region" description="Helical" evidence="1">
    <location>
        <begin position="119"/>
        <end position="145"/>
    </location>
</feature>
<dbReference type="Proteomes" id="UP001596514">
    <property type="component" value="Unassembled WGS sequence"/>
</dbReference>
<feature type="transmembrane region" description="Helical" evidence="1">
    <location>
        <begin position="157"/>
        <end position="178"/>
    </location>
</feature>
<keyword evidence="3" id="KW-1185">Reference proteome</keyword>
<dbReference type="RefSeq" id="WP_343970818.1">
    <property type="nucleotide sequence ID" value="NZ_BAAAGK010000087.1"/>
</dbReference>
<comment type="caution">
    <text evidence="2">The sequence shown here is derived from an EMBL/GenBank/DDBJ whole genome shotgun (WGS) entry which is preliminary data.</text>
</comment>
<dbReference type="EMBL" id="JBHTEE010000001">
    <property type="protein sequence ID" value="MFC7604563.1"/>
    <property type="molecule type" value="Genomic_DNA"/>
</dbReference>
<gene>
    <name evidence="2" type="ORF">ACFQVD_31085</name>
</gene>
<keyword evidence="1" id="KW-0812">Transmembrane</keyword>
<accession>A0ABW2T7L1</accession>
<protein>
    <recommendedName>
        <fullName evidence="4">DUF1109 domain-containing protein</fullName>
    </recommendedName>
</protein>